<dbReference type="PROSITE" id="PS51257">
    <property type="entry name" value="PROKAR_LIPOPROTEIN"/>
    <property type="match status" value="1"/>
</dbReference>
<protein>
    <recommendedName>
        <fullName evidence="3">Lipoprotein</fullName>
    </recommendedName>
</protein>
<dbReference type="OrthoDB" id="124956at2157"/>
<organism evidence="1 2">
    <name type="scientific">Methanohalobium evestigatum (strain ATCC BAA-1072 / DSM 3721 / NBRC 107634 / OCM 161 / Z-7303)</name>
    <dbReference type="NCBI Taxonomy" id="644295"/>
    <lineage>
        <taxon>Archaea</taxon>
        <taxon>Methanobacteriati</taxon>
        <taxon>Methanobacteriota</taxon>
        <taxon>Stenosarchaea group</taxon>
        <taxon>Methanomicrobia</taxon>
        <taxon>Methanosarcinales</taxon>
        <taxon>Methanosarcinaceae</taxon>
        <taxon>Methanohalobium</taxon>
    </lineage>
</organism>
<gene>
    <name evidence="1" type="ordered locus">Metev_1594</name>
</gene>
<dbReference type="HOGENOM" id="CLU_1159052_0_0_2"/>
<evidence type="ECO:0000313" key="1">
    <source>
        <dbReference type="EMBL" id="ADI74439.1"/>
    </source>
</evidence>
<dbReference type="AlphaFoldDB" id="D7EAS2"/>
<dbReference type="Proteomes" id="UP000000391">
    <property type="component" value="Chromosome"/>
</dbReference>
<sequence length="239" mass="25704">MVKKSYIYPILILTVILATSVSGCLETPEATPAEASESALSEYGWEKTGSVDYQSYEQSVADYNVSVNTAITTYQDKLLSNQISGQIQNLQINQNIDLETNFGAGILGSRLVTINLTLPSGIELPDTVISTIVDTQIEKLAKQANIENFDKKGSEEINISDGSTANADYYVGSIPANGFSIDVRGVIASWSTSDSTIITVGAVPDGDIELNIKGENVKLITINGEKEMEEVKALIKSIN</sequence>
<evidence type="ECO:0000313" key="2">
    <source>
        <dbReference type="Proteomes" id="UP000000391"/>
    </source>
</evidence>
<proteinExistence type="predicted"/>
<reference evidence="1 2" key="1">
    <citation type="submission" date="2010-06" db="EMBL/GenBank/DDBJ databases">
        <title>Complete sequence chromosome of Methanohalobium evestigatum Z-7303.</title>
        <authorList>
            <consortium name="US DOE Joint Genome Institute"/>
            <person name="Lucas S."/>
            <person name="Copeland A."/>
            <person name="Lapidus A."/>
            <person name="Cheng J.-F."/>
            <person name="Bruce D."/>
            <person name="Goodwin L."/>
            <person name="Pitluck S."/>
            <person name="Saunders E."/>
            <person name="Detter J.C."/>
            <person name="Han C."/>
            <person name="Tapia R."/>
            <person name="Land M."/>
            <person name="Hauser L."/>
            <person name="Kyrpides N."/>
            <person name="Mikhailova N."/>
            <person name="Sieprawska-Lupa M."/>
            <person name="Whitman W.B."/>
            <person name="Anderson I."/>
            <person name="Woyke T."/>
        </authorList>
    </citation>
    <scope>NUCLEOTIDE SEQUENCE [LARGE SCALE GENOMIC DNA]</scope>
    <source>
        <strain evidence="2">ATCC BAA-1072 / DSM 3721 / NBRC 107634 / OCM 161 / Z-7303</strain>
    </source>
</reference>
<accession>D7EAS2</accession>
<dbReference type="KEGG" id="mev:Metev_1594"/>
<dbReference type="Pfam" id="PF20127">
    <property type="entry name" value="DUF6517"/>
    <property type="match status" value="1"/>
</dbReference>
<dbReference type="EMBL" id="CP002069">
    <property type="protein sequence ID" value="ADI74439.1"/>
    <property type="molecule type" value="Genomic_DNA"/>
</dbReference>
<evidence type="ECO:0008006" key="3">
    <source>
        <dbReference type="Google" id="ProtNLM"/>
    </source>
</evidence>
<dbReference type="STRING" id="644295.Metev_1594"/>
<dbReference type="GeneID" id="9347235"/>
<dbReference type="InterPro" id="IPR045396">
    <property type="entry name" value="DUF6517"/>
</dbReference>
<dbReference type="RefSeq" id="WP_013195004.1">
    <property type="nucleotide sequence ID" value="NC_014253.1"/>
</dbReference>
<keyword evidence="2" id="KW-1185">Reference proteome</keyword>
<name>D7EAS2_METEZ</name>